<protein>
    <submittedName>
        <fullName evidence="14">Phycoerythrin alpha subunit 7</fullName>
    </submittedName>
</protein>
<keyword evidence="11" id="KW-0089">Bile pigment</keyword>
<comment type="subcellular location">
    <subcellularLocation>
        <location evidence="1">Plastid</location>
        <location evidence="1">Chloroplast thylakoid membrane</location>
        <topology evidence="1">Peripheral membrane protein</topology>
        <orientation evidence="1">Lumenal side</orientation>
    </subcellularLocation>
</comment>
<comment type="function">
    <text evidence="12">Light-harvesting photosynthetic tetrapyrrole chromophore-protein from the phycobiliprotein complex.</text>
</comment>
<reference evidence="14" key="1">
    <citation type="journal article" date="2007" name="J. Biol. Chem.">
        <title>Translocation of a Phycoerythrin {alpha} Subunit across Five Biological Membranes.</title>
        <authorList>
            <person name="Gould S.B."/>
            <person name="Fan E."/>
            <person name="Hempel F."/>
            <person name="Maier U.G."/>
            <person name="Kloesgen R.B."/>
        </authorList>
    </citation>
    <scope>NUCLEOTIDE SEQUENCE</scope>
    <source>
        <strain evidence="14">CCMP 327</strain>
    </source>
</reference>
<keyword evidence="5" id="KW-0602">Photosynthesis</keyword>
<evidence type="ECO:0000256" key="7">
    <source>
        <dbReference type="ARBA" id="ARBA00022982"/>
    </source>
</evidence>
<gene>
    <name evidence="14" type="primary">cpeA7</name>
</gene>
<evidence type="ECO:0000256" key="5">
    <source>
        <dbReference type="ARBA" id="ARBA00022531"/>
    </source>
</evidence>
<evidence type="ECO:0000256" key="1">
    <source>
        <dbReference type="ARBA" id="ARBA00004622"/>
    </source>
</evidence>
<keyword evidence="6" id="KW-0934">Plastid</keyword>
<evidence type="ECO:0000259" key="13">
    <source>
        <dbReference type="Pfam" id="PF02972"/>
    </source>
</evidence>
<dbReference type="AlphaFoldDB" id="A8KCW5"/>
<sequence length="150" mass="15639">MYTFETIIYSRKGPPVSLSARSVAFAGLVASAAAFSPSMSLAGRREVVQAGAAAAAVTPFLGSLPAGAKMDKSARAPEITIFDHRGCSRAPKEYAGAKAGTSDDEMCVKVASTKVEASLTLAEKKLQEFLSYQAKGIDGDYTGVVKRVGK</sequence>
<organism evidence="14">
    <name type="scientific">Guillardia theta</name>
    <name type="common">Cryptophyte</name>
    <name type="synonym">Cryptomonas phi</name>
    <dbReference type="NCBI Taxonomy" id="55529"/>
    <lineage>
        <taxon>Eukaryota</taxon>
        <taxon>Cryptophyceae</taxon>
        <taxon>Pyrenomonadales</taxon>
        <taxon>Geminigeraceae</taxon>
        <taxon>Guillardia</taxon>
    </lineage>
</organism>
<proteinExistence type="evidence at transcript level"/>
<evidence type="ECO:0000256" key="8">
    <source>
        <dbReference type="ARBA" id="ARBA00022991"/>
    </source>
</evidence>
<keyword evidence="4" id="KW-0150">Chloroplast</keyword>
<dbReference type="InterPro" id="IPR037011">
    <property type="entry name" value="Phycoerythr-like_a_sf"/>
</dbReference>
<evidence type="ECO:0000256" key="9">
    <source>
        <dbReference type="ARBA" id="ARBA00023078"/>
    </source>
</evidence>
<dbReference type="GO" id="GO:0015979">
    <property type="term" value="P:photosynthesis"/>
    <property type="evidence" value="ECO:0007669"/>
    <property type="project" value="UniProtKB-KW"/>
</dbReference>
<keyword evidence="10" id="KW-0472">Membrane</keyword>
<dbReference type="Pfam" id="PF02972">
    <property type="entry name" value="Phycoerythr_ab"/>
    <property type="match status" value="1"/>
</dbReference>
<dbReference type="EMBL" id="AM491796">
    <property type="protein sequence ID" value="CAM33421.1"/>
    <property type="molecule type" value="mRNA"/>
</dbReference>
<dbReference type="GO" id="GO:0030089">
    <property type="term" value="C:phycobilisome"/>
    <property type="evidence" value="ECO:0007669"/>
    <property type="project" value="InterPro"/>
</dbReference>
<dbReference type="InterPro" id="IPR004228">
    <property type="entry name" value="Phycoerythr_a"/>
</dbReference>
<keyword evidence="9" id="KW-0793">Thylakoid</keyword>
<comment type="similarity">
    <text evidence="2">Belongs to the phycoerythrin family.</text>
</comment>
<keyword evidence="3" id="KW-0813">Transport</keyword>
<feature type="domain" description="Phycoerythrin alpha chain" evidence="13">
    <location>
        <begin position="75"/>
        <end position="131"/>
    </location>
</feature>
<evidence type="ECO:0000256" key="4">
    <source>
        <dbReference type="ARBA" id="ARBA00022528"/>
    </source>
</evidence>
<evidence type="ECO:0000256" key="12">
    <source>
        <dbReference type="ARBA" id="ARBA00033724"/>
    </source>
</evidence>
<keyword evidence="7" id="KW-0249">Electron transport</keyword>
<name>A8KCW5_GUITH</name>
<dbReference type="SUPFAM" id="SSF56568">
    <property type="entry name" value="Non-globular alpha+beta subunits of globular proteins"/>
    <property type="match status" value="1"/>
</dbReference>
<accession>A8KCW5</accession>
<evidence type="ECO:0000313" key="14">
    <source>
        <dbReference type="EMBL" id="CAM33421.1"/>
    </source>
</evidence>
<evidence type="ECO:0000256" key="2">
    <source>
        <dbReference type="ARBA" id="ARBA00010039"/>
    </source>
</evidence>
<dbReference type="InterPro" id="IPR011070">
    <property type="entry name" value="Globular_prot_asu/bsu"/>
</dbReference>
<dbReference type="Gene3D" id="3.90.510.10">
    <property type="entry name" value="Phycoerythrin alpha chain"/>
    <property type="match status" value="1"/>
</dbReference>
<dbReference type="GO" id="GO:0009535">
    <property type="term" value="C:chloroplast thylakoid membrane"/>
    <property type="evidence" value="ECO:0007669"/>
    <property type="project" value="UniProtKB-SubCell"/>
</dbReference>
<evidence type="ECO:0000256" key="11">
    <source>
        <dbReference type="ARBA" id="ARBA00023307"/>
    </source>
</evidence>
<evidence type="ECO:0000256" key="10">
    <source>
        <dbReference type="ARBA" id="ARBA00023136"/>
    </source>
</evidence>
<evidence type="ECO:0000256" key="3">
    <source>
        <dbReference type="ARBA" id="ARBA00022448"/>
    </source>
</evidence>
<evidence type="ECO:0000256" key="6">
    <source>
        <dbReference type="ARBA" id="ARBA00022640"/>
    </source>
</evidence>
<keyword evidence="8" id="KW-0157">Chromophore</keyword>